<feature type="region of interest" description="Disordered" evidence="1">
    <location>
        <begin position="1"/>
        <end position="56"/>
    </location>
</feature>
<dbReference type="Pfam" id="PF05097">
    <property type="entry name" value="DUF688"/>
    <property type="match status" value="1"/>
</dbReference>
<reference evidence="2 3" key="1">
    <citation type="journal article" date="2013" name="BMC Genomics">
        <title>The miniature genome of a carnivorous plant Genlisea aurea contains a low number of genes and short non-coding sequences.</title>
        <authorList>
            <person name="Leushkin E.V."/>
            <person name="Sutormin R.A."/>
            <person name="Nabieva E.R."/>
            <person name="Penin A.A."/>
            <person name="Kondrashov A.S."/>
            <person name="Logacheva M.D."/>
        </authorList>
    </citation>
    <scope>NUCLEOTIDE SEQUENCE [LARGE SCALE GENOMIC DNA]</scope>
</reference>
<dbReference type="PANTHER" id="PTHR34371:SF2">
    <property type="entry name" value="DUF688 FAMILY PROTEIN"/>
    <property type="match status" value="1"/>
</dbReference>
<gene>
    <name evidence="2" type="ORF">M569_08397</name>
</gene>
<accession>S8CI73</accession>
<dbReference type="Proteomes" id="UP000015453">
    <property type="component" value="Unassembled WGS sequence"/>
</dbReference>
<evidence type="ECO:0000256" key="1">
    <source>
        <dbReference type="SAM" id="MobiDB-lite"/>
    </source>
</evidence>
<proteinExistence type="predicted"/>
<name>S8CI73_9LAMI</name>
<dbReference type="AlphaFoldDB" id="S8CI73"/>
<dbReference type="PANTHER" id="PTHR34371">
    <property type="entry name" value="OS01G0551000 PROTEIN"/>
    <property type="match status" value="1"/>
</dbReference>
<evidence type="ECO:0000313" key="3">
    <source>
        <dbReference type="Proteomes" id="UP000015453"/>
    </source>
</evidence>
<organism evidence="2 3">
    <name type="scientific">Genlisea aurea</name>
    <dbReference type="NCBI Taxonomy" id="192259"/>
    <lineage>
        <taxon>Eukaryota</taxon>
        <taxon>Viridiplantae</taxon>
        <taxon>Streptophyta</taxon>
        <taxon>Embryophyta</taxon>
        <taxon>Tracheophyta</taxon>
        <taxon>Spermatophyta</taxon>
        <taxon>Magnoliopsida</taxon>
        <taxon>eudicotyledons</taxon>
        <taxon>Gunneridae</taxon>
        <taxon>Pentapetalae</taxon>
        <taxon>asterids</taxon>
        <taxon>lamiids</taxon>
        <taxon>Lamiales</taxon>
        <taxon>Lentibulariaceae</taxon>
        <taxon>Genlisea</taxon>
    </lineage>
</organism>
<protein>
    <submittedName>
        <fullName evidence="2">Uncharacterized protein</fullName>
    </submittedName>
</protein>
<feature type="compositionally biased region" description="Pro residues" evidence="1">
    <location>
        <begin position="16"/>
        <end position="25"/>
    </location>
</feature>
<evidence type="ECO:0000313" key="2">
    <source>
        <dbReference type="EMBL" id="EPS66395.1"/>
    </source>
</evidence>
<dbReference type="InterPro" id="IPR007789">
    <property type="entry name" value="DUF688"/>
</dbReference>
<dbReference type="OrthoDB" id="1934555at2759"/>
<dbReference type="EMBL" id="AUSU01003704">
    <property type="protein sequence ID" value="EPS66395.1"/>
    <property type="molecule type" value="Genomic_DNA"/>
</dbReference>
<keyword evidence="3" id="KW-1185">Reference proteome</keyword>
<comment type="caution">
    <text evidence="2">The sequence shown here is derived from an EMBL/GenBank/DDBJ whole genome shotgun (WGS) entry which is preliminary data.</text>
</comment>
<sequence>MTENQWLPLLRTRAPSPLPSSPAPPNSDFRESPPSVPFRWEEKPGVPRRNSSAPQQLQKCLELPPCRTFPAAASLSSPLSVLDCPRSVGRPKFSSFRFFAAHDPIFSPDPDLEIHSFRGGGGGSIFERWKKAGGGSFRFPSPGDAPPSRWDWEDDHPPVAATVYISGTKKMKRKGSFFSPQTDRNFLGSICRGLKQVAKQWNWRRRSHHHT</sequence>